<name>A0A2K2FGG9_9CLOT</name>
<dbReference type="GO" id="GO:0032259">
    <property type="term" value="P:methylation"/>
    <property type="evidence" value="ECO:0007669"/>
    <property type="project" value="UniProtKB-KW"/>
</dbReference>
<comment type="function">
    <text evidence="6">Methylates ribosomal protein L11.</text>
</comment>
<accession>A0A2K2FGG9</accession>
<dbReference type="PANTHER" id="PTHR43648:SF1">
    <property type="entry name" value="ELECTRON TRANSFER FLAVOPROTEIN BETA SUBUNIT LYSINE METHYLTRANSFERASE"/>
    <property type="match status" value="1"/>
</dbReference>
<dbReference type="SUPFAM" id="SSF53335">
    <property type="entry name" value="S-adenosyl-L-methionine-dependent methyltransferases"/>
    <property type="match status" value="1"/>
</dbReference>
<keyword evidence="3 6" id="KW-0489">Methyltransferase</keyword>
<feature type="binding site" evidence="6">
    <location>
        <position position="204"/>
    </location>
    <ligand>
        <name>S-adenosyl-L-methionine</name>
        <dbReference type="ChEBI" id="CHEBI:59789"/>
    </ligand>
</feature>
<dbReference type="PANTHER" id="PTHR43648">
    <property type="entry name" value="ELECTRON TRANSFER FLAVOPROTEIN BETA SUBUNIT LYSINE METHYLTRANSFERASE"/>
    <property type="match status" value="1"/>
</dbReference>
<organism evidence="7 8">
    <name type="scientific">Clostridium thermosuccinogenes</name>
    <dbReference type="NCBI Taxonomy" id="84032"/>
    <lineage>
        <taxon>Bacteria</taxon>
        <taxon>Bacillati</taxon>
        <taxon>Bacillota</taxon>
        <taxon>Clostridia</taxon>
        <taxon>Eubacteriales</taxon>
        <taxon>Clostridiaceae</taxon>
        <taxon>Clostridium</taxon>
    </lineage>
</organism>
<gene>
    <name evidence="6" type="primary">prmA</name>
    <name evidence="7" type="ORF">CDQ84_07525</name>
</gene>
<evidence type="ECO:0000256" key="3">
    <source>
        <dbReference type="ARBA" id="ARBA00022603"/>
    </source>
</evidence>
<dbReference type="Gene3D" id="3.40.50.150">
    <property type="entry name" value="Vaccinia Virus protein VP39"/>
    <property type="match status" value="1"/>
</dbReference>
<dbReference type="PIRSF" id="PIRSF000401">
    <property type="entry name" value="RPL11_MTase"/>
    <property type="match status" value="1"/>
</dbReference>
<dbReference type="Proteomes" id="UP000236151">
    <property type="component" value="Unassembled WGS sequence"/>
</dbReference>
<reference evidence="7 8" key="1">
    <citation type="submission" date="2017-06" db="EMBL/GenBank/DDBJ databases">
        <title>Investigating the central metabolism of Clostridium thermosuccinogenes.</title>
        <authorList>
            <person name="Koendjbiharie J.G."/>
            <person name="van Kranenburg R."/>
        </authorList>
    </citation>
    <scope>NUCLEOTIDE SEQUENCE [LARGE SCALE GENOMIC DNA]</scope>
    <source>
        <strain evidence="7 8">DSM 5806</strain>
    </source>
</reference>
<dbReference type="EC" id="2.1.1.-" evidence="6"/>
<evidence type="ECO:0000313" key="7">
    <source>
        <dbReference type="EMBL" id="PNT99807.1"/>
    </source>
</evidence>
<dbReference type="Pfam" id="PF06325">
    <property type="entry name" value="PrmA"/>
    <property type="match status" value="1"/>
</dbReference>
<protein>
    <recommendedName>
        <fullName evidence="6">Ribosomal protein L11 methyltransferase</fullName>
        <shortName evidence="6">L11 Mtase</shortName>
        <ecNumber evidence="6">2.1.1.-</ecNumber>
    </recommendedName>
</protein>
<feature type="binding site" evidence="6">
    <location>
        <position position="182"/>
    </location>
    <ligand>
        <name>S-adenosyl-L-methionine</name>
        <dbReference type="ChEBI" id="CHEBI:59789"/>
    </ligand>
</feature>
<keyword evidence="4 6" id="KW-0808">Transferase</keyword>
<keyword evidence="7" id="KW-0689">Ribosomal protein</keyword>
<dbReference type="KEGG" id="cthd:CDO33_05480"/>
<dbReference type="GO" id="GO:0016279">
    <property type="term" value="F:protein-lysine N-methyltransferase activity"/>
    <property type="evidence" value="ECO:0007669"/>
    <property type="project" value="RHEA"/>
</dbReference>
<dbReference type="HAMAP" id="MF_00735">
    <property type="entry name" value="Methyltr_PrmA"/>
    <property type="match status" value="1"/>
</dbReference>
<dbReference type="EMBL" id="NIOJ01000015">
    <property type="protein sequence ID" value="PNT99807.1"/>
    <property type="molecule type" value="Genomic_DNA"/>
</dbReference>
<keyword evidence="7" id="KW-0687">Ribonucleoprotein</keyword>
<dbReference type="InterPro" id="IPR029063">
    <property type="entry name" value="SAM-dependent_MTases_sf"/>
</dbReference>
<comment type="subcellular location">
    <subcellularLocation>
        <location evidence="6">Cytoplasm</location>
    </subcellularLocation>
</comment>
<sequence>MKWNEIKIKTTEEAYDAISEMLTSIGSGGVAIEDPNEIKREIEKPNTLDYADDEFLNSLGEDIIIKAYFPEDRNITELVGLIKEKLNFISEFLDVGEGYQGYREMNEQDWANEWKKYYKPDYITSSIVIKPTWEQYTKKGSELVIELDPGMAFGTGSHETTRMCAQLLEKYVKEGDRVIDVGCGTGILSIISAKLGASYVAAVDIDSVAVKVARENCRINHVEETIDVSEGVLTDVDIEEQKADVIVANIIASVIVDIAEAVPRYIKKGGYFITSGIIKERKQEVIDAYTGRNFVPEEVIETGEWVAMAFRCLDSL</sequence>
<comment type="caution">
    <text evidence="7">The sequence shown here is derived from an EMBL/GenBank/DDBJ whole genome shotgun (WGS) entry which is preliminary data.</text>
</comment>
<keyword evidence="5 6" id="KW-0949">S-adenosyl-L-methionine</keyword>
<evidence type="ECO:0000256" key="2">
    <source>
        <dbReference type="ARBA" id="ARBA00022490"/>
    </source>
</evidence>
<dbReference type="RefSeq" id="WP_103081117.1">
    <property type="nucleotide sequence ID" value="NZ_CP021850.1"/>
</dbReference>
<feature type="binding site" evidence="6">
    <location>
        <position position="249"/>
    </location>
    <ligand>
        <name>S-adenosyl-L-methionine</name>
        <dbReference type="ChEBI" id="CHEBI:59789"/>
    </ligand>
</feature>
<evidence type="ECO:0000256" key="6">
    <source>
        <dbReference type="HAMAP-Rule" id="MF_00735"/>
    </source>
</evidence>
<comment type="catalytic activity">
    <reaction evidence="6">
        <text>L-lysyl-[protein] + 3 S-adenosyl-L-methionine = N(6),N(6),N(6)-trimethyl-L-lysyl-[protein] + 3 S-adenosyl-L-homocysteine + 3 H(+)</text>
        <dbReference type="Rhea" id="RHEA:54192"/>
        <dbReference type="Rhea" id="RHEA-COMP:9752"/>
        <dbReference type="Rhea" id="RHEA-COMP:13826"/>
        <dbReference type="ChEBI" id="CHEBI:15378"/>
        <dbReference type="ChEBI" id="CHEBI:29969"/>
        <dbReference type="ChEBI" id="CHEBI:57856"/>
        <dbReference type="ChEBI" id="CHEBI:59789"/>
        <dbReference type="ChEBI" id="CHEBI:61961"/>
    </reaction>
</comment>
<evidence type="ECO:0000256" key="5">
    <source>
        <dbReference type="ARBA" id="ARBA00022691"/>
    </source>
</evidence>
<comment type="similarity">
    <text evidence="1 6">Belongs to the methyltransferase superfamily. PrmA family.</text>
</comment>
<evidence type="ECO:0000256" key="4">
    <source>
        <dbReference type="ARBA" id="ARBA00022679"/>
    </source>
</evidence>
<dbReference type="AlphaFoldDB" id="A0A2K2FGG9"/>
<proteinExistence type="inferred from homology"/>
<dbReference type="InterPro" id="IPR004498">
    <property type="entry name" value="Ribosomal_PrmA_MeTrfase"/>
</dbReference>
<keyword evidence="2 6" id="KW-0963">Cytoplasm</keyword>
<dbReference type="GO" id="GO:0005737">
    <property type="term" value="C:cytoplasm"/>
    <property type="evidence" value="ECO:0007669"/>
    <property type="project" value="UniProtKB-SubCell"/>
</dbReference>
<feature type="binding site" evidence="6">
    <location>
        <position position="161"/>
    </location>
    <ligand>
        <name>S-adenosyl-L-methionine</name>
        <dbReference type="ChEBI" id="CHEBI:59789"/>
    </ligand>
</feature>
<dbReference type="GO" id="GO:0005840">
    <property type="term" value="C:ribosome"/>
    <property type="evidence" value="ECO:0007669"/>
    <property type="project" value="UniProtKB-KW"/>
</dbReference>
<evidence type="ECO:0000313" key="8">
    <source>
        <dbReference type="Proteomes" id="UP000236151"/>
    </source>
</evidence>
<keyword evidence="8" id="KW-1185">Reference proteome</keyword>
<dbReference type="InterPro" id="IPR050078">
    <property type="entry name" value="Ribosomal_L11_MeTrfase_PrmA"/>
</dbReference>
<evidence type="ECO:0000256" key="1">
    <source>
        <dbReference type="ARBA" id="ARBA00009741"/>
    </source>
</evidence>
<dbReference type="CDD" id="cd02440">
    <property type="entry name" value="AdoMet_MTases"/>
    <property type="match status" value="1"/>
</dbReference>
<dbReference type="OrthoDB" id="9785995at2"/>
<dbReference type="NCBIfam" id="TIGR00406">
    <property type="entry name" value="prmA"/>
    <property type="match status" value="1"/>
</dbReference>